<dbReference type="SUPFAM" id="SSF53822">
    <property type="entry name" value="Periplasmic binding protein-like I"/>
    <property type="match status" value="1"/>
</dbReference>
<dbReference type="SMART" id="SM00354">
    <property type="entry name" value="HTH_LACI"/>
    <property type="match status" value="1"/>
</dbReference>
<dbReference type="RefSeq" id="WP_183604024.1">
    <property type="nucleotide sequence ID" value="NZ_JACHXK010000024.1"/>
</dbReference>
<keyword evidence="2" id="KW-0805">Transcription regulation</keyword>
<evidence type="ECO:0000313" key="7">
    <source>
        <dbReference type="Proteomes" id="UP000570361"/>
    </source>
</evidence>
<dbReference type="Proteomes" id="UP000570361">
    <property type="component" value="Unassembled WGS sequence"/>
</dbReference>
<dbReference type="AlphaFoldDB" id="A0A7W5B492"/>
<dbReference type="CDD" id="cd19974">
    <property type="entry name" value="PBP1_LacI-like"/>
    <property type="match status" value="1"/>
</dbReference>
<protein>
    <submittedName>
        <fullName evidence="6">LacI family transcriptional regulator</fullName>
    </submittedName>
</protein>
<dbReference type="InterPro" id="IPR046335">
    <property type="entry name" value="LacI/GalR-like_sensor"/>
</dbReference>
<dbReference type="PROSITE" id="PS50932">
    <property type="entry name" value="HTH_LACI_2"/>
    <property type="match status" value="1"/>
</dbReference>
<dbReference type="InterPro" id="IPR000843">
    <property type="entry name" value="HTH_LacI"/>
</dbReference>
<evidence type="ECO:0000256" key="4">
    <source>
        <dbReference type="ARBA" id="ARBA00023163"/>
    </source>
</evidence>
<evidence type="ECO:0000259" key="5">
    <source>
        <dbReference type="PROSITE" id="PS50932"/>
    </source>
</evidence>
<comment type="caution">
    <text evidence="6">The sequence shown here is derived from an EMBL/GenBank/DDBJ whole genome shotgun (WGS) entry which is preliminary data.</text>
</comment>
<sequence>MTRDKVTIQDIADALGISRNTASKALNGNESIPAETRNKVIKKAAELKYKQFAFVDTEGMIARTTGNIALFTSNMPNSSHFGSLLLSGLEKKISSDGFNLSIHFVREPEISQLLLPNNFEPSKVDGIICIEMFNKAYSDLIGSLGIPAIFIDASARIDFSELQADVILMENDHSTHSVVKRLIRNGHKRIGFAGDYNHCLSFYERWAGYNRALLEAGLPADPASCIVGEDRFFNDGSTWIDDQLEAMEQLPSAFVCANDFIAVAVMRTLKGRNIRVPDEVAVVGFDNSPESRIIEPPLTTVHIPNSDMGIITAELLLSRIKNPSKPYQVAHVQTEPIYRESTGTLGE</sequence>
<dbReference type="EMBL" id="JACHXK010000024">
    <property type="protein sequence ID" value="MBB3113957.1"/>
    <property type="molecule type" value="Genomic_DNA"/>
</dbReference>
<dbReference type="Pfam" id="PF00356">
    <property type="entry name" value="LacI"/>
    <property type="match status" value="1"/>
</dbReference>
<feature type="domain" description="HTH lacI-type" evidence="5">
    <location>
        <begin position="6"/>
        <end position="50"/>
    </location>
</feature>
<organism evidence="6 7">
    <name type="scientific">Paenibacillus phyllosphaerae</name>
    <dbReference type="NCBI Taxonomy" id="274593"/>
    <lineage>
        <taxon>Bacteria</taxon>
        <taxon>Bacillati</taxon>
        <taxon>Bacillota</taxon>
        <taxon>Bacilli</taxon>
        <taxon>Bacillales</taxon>
        <taxon>Paenibacillaceae</taxon>
        <taxon>Paenibacillus</taxon>
    </lineage>
</organism>
<dbReference type="InterPro" id="IPR028082">
    <property type="entry name" value="Peripla_BP_I"/>
</dbReference>
<gene>
    <name evidence="6" type="ORF">FHS18_006073</name>
</gene>
<proteinExistence type="predicted"/>
<dbReference type="Pfam" id="PF13377">
    <property type="entry name" value="Peripla_BP_3"/>
    <property type="match status" value="1"/>
</dbReference>
<name>A0A7W5B492_9BACL</name>
<dbReference type="InterPro" id="IPR010982">
    <property type="entry name" value="Lambda_DNA-bd_dom_sf"/>
</dbReference>
<dbReference type="Gene3D" id="3.40.50.2300">
    <property type="match status" value="2"/>
</dbReference>
<evidence type="ECO:0000256" key="1">
    <source>
        <dbReference type="ARBA" id="ARBA00022491"/>
    </source>
</evidence>
<keyword evidence="7" id="KW-1185">Reference proteome</keyword>
<dbReference type="GO" id="GO:0000976">
    <property type="term" value="F:transcription cis-regulatory region binding"/>
    <property type="evidence" value="ECO:0007669"/>
    <property type="project" value="TreeGrafter"/>
</dbReference>
<dbReference type="PANTHER" id="PTHR30146">
    <property type="entry name" value="LACI-RELATED TRANSCRIPTIONAL REPRESSOR"/>
    <property type="match status" value="1"/>
</dbReference>
<reference evidence="6 7" key="1">
    <citation type="submission" date="2020-08" db="EMBL/GenBank/DDBJ databases">
        <title>Genomic Encyclopedia of Type Strains, Phase III (KMG-III): the genomes of soil and plant-associated and newly described type strains.</title>
        <authorList>
            <person name="Whitman W."/>
        </authorList>
    </citation>
    <scope>NUCLEOTIDE SEQUENCE [LARGE SCALE GENOMIC DNA]</scope>
    <source>
        <strain evidence="6 7">CECT 5862</strain>
    </source>
</reference>
<keyword evidence="3" id="KW-0238">DNA-binding</keyword>
<evidence type="ECO:0000256" key="3">
    <source>
        <dbReference type="ARBA" id="ARBA00023125"/>
    </source>
</evidence>
<accession>A0A7W5B492</accession>
<dbReference type="SUPFAM" id="SSF47413">
    <property type="entry name" value="lambda repressor-like DNA-binding domains"/>
    <property type="match status" value="1"/>
</dbReference>
<dbReference type="Gene3D" id="1.10.260.40">
    <property type="entry name" value="lambda repressor-like DNA-binding domains"/>
    <property type="match status" value="1"/>
</dbReference>
<keyword evidence="1" id="KW-0678">Repressor</keyword>
<dbReference type="GO" id="GO:0003700">
    <property type="term" value="F:DNA-binding transcription factor activity"/>
    <property type="evidence" value="ECO:0007669"/>
    <property type="project" value="TreeGrafter"/>
</dbReference>
<evidence type="ECO:0000313" key="6">
    <source>
        <dbReference type="EMBL" id="MBB3113957.1"/>
    </source>
</evidence>
<dbReference type="PANTHER" id="PTHR30146:SF148">
    <property type="entry name" value="HTH-TYPE TRANSCRIPTIONAL REPRESSOR PURR-RELATED"/>
    <property type="match status" value="1"/>
</dbReference>
<evidence type="ECO:0000256" key="2">
    <source>
        <dbReference type="ARBA" id="ARBA00023015"/>
    </source>
</evidence>
<keyword evidence="4" id="KW-0804">Transcription</keyword>
<dbReference type="CDD" id="cd01392">
    <property type="entry name" value="HTH_LacI"/>
    <property type="match status" value="1"/>
</dbReference>